<gene>
    <name evidence="3" type="ORF">M7I_5725</name>
</gene>
<dbReference type="InterPro" id="IPR003034">
    <property type="entry name" value="SAP_dom"/>
</dbReference>
<dbReference type="AlphaFoldDB" id="H0ESM7"/>
<dbReference type="OrthoDB" id="197676at2759"/>
<dbReference type="HOGENOM" id="CLU_698400_0_0_1"/>
<dbReference type="Proteomes" id="UP000005446">
    <property type="component" value="Unassembled WGS sequence"/>
</dbReference>
<sequence length="395" mass="46089">MASRSAKRALSEIDVNVSSPSKKTKPNSKSSQTKTVSRPSDYNKLTVKELQQELRRRSIYKTGTKSQLVMNLQQDDLADQREELQEKNKSVVAEANYEELKVPGLKAELEARELKVGGSKAELVERLHQNDRDQVHKKEQERLFKEEIKRDESEKVVDYAKEAAAVLKGSLPDYEKMSMPEISQRLSEKGLMDKKLKQKGDVSEMRQRLRQADIEITVEYKQIMEKDAKERRERFAELKKKAGINESHDDEFRRHWKKYEEVTKRGPKAKPLYDDSGYPLSYEKLSNQPTRYNRSLAASERRMDHYERKAQETKEKAAIMGVPYERGDTSSNIDWIVAKDLEIPWHTVEMSDYKEWKRRGFKASVERLKRVKEEDGEVMMQMMPGSAFRVGYVRS</sequence>
<evidence type="ECO:0000259" key="2">
    <source>
        <dbReference type="PROSITE" id="PS50800"/>
    </source>
</evidence>
<name>H0ESM7_GLAL7</name>
<reference evidence="3 4" key="1">
    <citation type="journal article" date="2012" name="Eukaryot. Cell">
        <title>Genome sequence of the fungus Glarea lozoyensis: the first genome sequence of a species from the Helotiaceae family.</title>
        <authorList>
            <person name="Youssar L."/>
            <person name="Gruening B.A."/>
            <person name="Erxleben A."/>
            <person name="Guenther S."/>
            <person name="Huettel W."/>
        </authorList>
    </citation>
    <scope>NUCLEOTIDE SEQUENCE [LARGE SCALE GENOMIC DNA]</scope>
    <source>
        <strain evidence="4">ATCC 74030 / MF5533</strain>
    </source>
</reference>
<dbReference type="SUPFAM" id="SSF68906">
    <property type="entry name" value="SAP domain"/>
    <property type="match status" value="2"/>
</dbReference>
<dbReference type="SMART" id="SM00513">
    <property type="entry name" value="SAP"/>
    <property type="match status" value="2"/>
</dbReference>
<dbReference type="Pfam" id="PF02037">
    <property type="entry name" value="SAP"/>
    <property type="match status" value="2"/>
</dbReference>
<evidence type="ECO:0000313" key="3">
    <source>
        <dbReference type="EMBL" id="EHK98480.1"/>
    </source>
</evidence>
<evidence type="ECO:0000313" key="4">
    <source>
        <dbReference type="Proteomes" id="UP000005446"/>
    </source>
</evidence>
<feature type="domain" description="SAP" evidence="2">
    <location>
        <begin position="97"/>
        <end position="131"/>
    </location>
</feature>
<dbReference type="Gene3D" id="1.10.720.30">
    <property type="entry name" value="SAP domain"/>
    <property type="match status" value="2"/>
</dbReference>
<feature type="compositionally biased region" description="Low complexity" evidence="1">
    <location>
        <begin position="15"/>
        <end position="34"/>
    </location>
</feature>
<dbReference type="EMBL" id="AGUE01000149">
    <property type="protein sequence ID" value="EHK98480.1"/>
    <property type="molecule type" value="Genomic_DNA"/>
</dbReference>
<keyword evidence="4" id="KW-1185">Reference proteome</keyword>
<protein>
    <recommendedName>
        <fullName evidence="2">SAP domain-containing protein</fullName>
    </recommendedName>
</protein>
<feature type="region of interest" description="Disordered" evidence="1">
    <location>
        <begin position="1"/>
        <end position="44"/>
    </location>
</feature>
<evidence type="ECO:0000256" key="1">
    <source>
        <dbReference type="SAM" id="MobiDB-lite"/>
    </source>
</evidence>
<organism evidence="3 4">
    <name type="scientific">Glarea lozoyensis (strain ATCC 74030 / MF5533)</name>
    <dbReference type="NCBI Taxonomy" id="1104152"/>
    <lineage>
        <taxon>Eukaryota</taxon>
        <taxon>Fungi</taxon>
        <taxon>Dikarya</taxon>
        <taxon>Ascomycota</taxon>
        <taxon>Pezizomycotina</taxon>
        <taxon>Leotiomycetes</taxon>
        <taxon>Helotiales</taxon>
        <taxon>Helotiaceae</taxon>
        <taxon>Glarea</taxon>
    </lineage>
</organism>
<dbReference type="InterPro" id="IPR036361">
    <property type="entry name" value="SAP_dom_sf"/>
</dbReference>
<accession>H0ESM7</accession>
<dbReference type="InParanoid" id="H0ESM7"/>
<comment type="caution">
    <text evidence="3">The sequence shown here is derived from an EMBL/GenBank/DDBJ whole genome shotgun (WGS) entry which is preliminary data.</text>
</comment>
<dbReference type="PROSITE" id="PS50800">
    <property type="entry name" value="SAP"/>
    <property type="match status" value="1"/>
</dbReference>
<proteinExistence type="predicted"/>